<keyword evidence="1" id="KW-0802">TPR repeat</keyword>
<dbReference type="SMART" id="SM00028">
    <property type="entry name" value="TPR"/>
    <property type="match status" value="4"/>
</dbReference>
<keyword evidence="4" id="KW-1185">Reference proteome</keyword>
<reference evidence="3 4" key="1">
    <citation type="submission" date="2020-07" db="EMBL/GenBank/DDBJ databases">
        <title>Sequencing the genomes of 1000 actinobacteria strains.</title>
        <authorList>
            <person name="Klenk H.-P."/>
        </authorList>
    </citation>
    <scope>NUCLEOTIDE SEQUENCE [LARGE SCALE GENOMIC DNA]</scope>
    <source>
        <strain evidence="3 4">CXB654</strain>
    </source>
</reference>
<evidence type="ECO:0000313" key="3">
    <source>
        <dbReference type="EMBL" id="NYE46785.1"/>
    </source>
</evidence>
<dbReference type="Pfam" id="PF13424">
    <property type="entry name" value="TPR_12"/>
    <property type="match status" value="2"/>
</dbReference>
<gene>
    <name evidence="3" type="ORF">HDA32_001905</name>
</gene>
<evidence type="ECO:0000256" key="1">
    <source>
        <dbReference type="PROSITE-ProRule" id="PRU00339"/>
    </source>
</evidence>
<dbReference type="AlphaFoldDB" id="A0A852TTF2"/>
<sequence>MSVWRSLLRASRLTGARSAHREPAAPAVQGTPGRRAAKLEQTLREYVETLGADHSRSIAARNNLASQYAQMGRREAAIGQFEEALADSVSALGEEHPQTDVIRENLAWSYEDAARFTEAAAQWEILLQQRRQRLGSAVAETVTARTRLAFCYRRTGQFDAAIVHFERALEDSTGAVSDELEGLRIGLALAFLATDRFDDAAQQFRMVLAQRHRRLGSRHYETLVVQHRLGRTYLQAGRDAEAVETLRSAYRNCLAAAGDHEIRLLTMKVRRELAGAYRSVGRPRDAAALY</sequence>
<accession>A0A852TTF2</accession>
<evidence type="ECO:0000313" key="4">
    <source>
        <dbReference type="Proteomes" id="UP000589036"/>
    </source>
</evidence>
<dbReference type="PANTHER" id="PTHR46082">
    <property type="entry name" value="ATP/GTP-BINDING PROTEIN-RELATED"/>
    <property type="match status" value="1"/>
</dbReference>
<dbReference type="Gene3D" id="1.25.40.10">
    <property type="entry name" value="Tetratricopeptide repeat domain"/>
    <property type="match status" value="2"/>
</dbReference>
<dbReference type="RefSeq" id="WP_312863107.1">
    <property type="nucleotide sequence ID" value="NZ_BAAAYY010000033.1"/>
</dbReference>
<dbReference type="SUPFAM" id="SSF48452">
    <property type="entry name" value="TPR-like"/>
    <property type="match status" value="2"/>
</dbReference>
<protein>
    <submittedName>
        <fullName evidence="3">Tetratricopeptide (TPR) repeat protein</fullName>
    </submittedName>
</protein>
<name>A0A852TTF2_9ACTN</name>
<dbReference type="InterPro" id="IPR011990">
    <property type="entry name" value="TPR-like_helical_dom_sf"/>
</dbReference>
<dbReference type="InterPro" id="IPR019734">
    <property type="entry name" value="TPR_rpt"/>
</dbReference>
<dbReference type="PANTHER" id="PTHR46082:SF6">
    <property type="entry name" value="AAA+ ATPASE DOMAIN-CONTAINING PROTEIN-RELATED"/>
    <property type="match status" value="1"/>
</dbReference>
<dbReference type="Proteomes" id="UP000589036">
    <property type="component" value="Unassembled WGS sequence"/>
</dbReference>
<dbReference type="EMBL" id="JACCCC010000001">
    <property type="protein sequence ID" value="NYE46785.1"/>
    <property type="molecule type" value="Genomic_DNA"/>
</dbReference>
<dbReference type="InterPro" id="IPR053137">
    <property type="entry name" value="NLR-like"/>
</dbReference>
<comment type="caution">
    <text evidence="3">The sequence shown here is derived from an EMBL/GenBank/DDBJ whole genome shotgun (WGS) entry which is preliminary data.</text>
</comment>
<organism evidence="3 4">
    <name type="scientific">Spinactinospora alkalitolerans</name>
    <dbReference type="NCBI Taxonomy" id="687207"/>
    <lineage>
        <taxon>Bacteria</taxon>
        <taxon>Bacillati</taxon>
        <taxon>Actinomycetota</taxon>
        <taxon>Actinomycetes</taxon>
        <taxon>Streptosporangiales</taxon>
        <taxon>Nocardiopsidaceae</taxon>
        <taxon>Spinactinospora</taxon>
    </lineage>
</organism>
<dbReference type="PROSITE" id="PS50005">
    <property type="entry name" value="TPR"/>
    <property type="match status" value="1"/>
</dbReference>
<proteinExistence type="predicted"/>
<feature type="region of interest" description="Disordered" evidence="2">
    <location>
        <begin position="15"/>
        <end position="34"/>
    </location>
</feature>
<dbReference type="Pfam" id="PF13374">
    <property type="entry name" value="TPR_10"/>
    <property type="match status" value="1"/>
</dbReference>
<feature type="repeat" description="TPR" evidence="1">
    <location>
        <begin position="142"/>
        <end position="175"/>
    </location>
</feature>
<evidence type="ECO:0000256" key="2">
    <source>
        <dbReference type="SAM" id="MobiDB-lite"/>
    </source>
</evidence>